<reference evidence="2 3" key="1">
    <citation type="journal article" date="2018" name="Sci. Rep.">
        <title>Raphidocelis subcapitata (=Pseudokirchneriella subcapitata) provides an insight into genome evolution and environmental adaptations in the Sphaeropleales.</title>
        <authorList>
            <person name="Suzuki S."/>
            <person name="Yamaguchi H."/>
            <person name="Nakajima N."/>
            <person name="Kawachi M."/>
        </authorList>
    </citation>
    <scope>NUCLEOTIDE SEQUENCE [LARGE SCALE GENOMIC DNA]</scope>
    <source>
        <strain evidence="2 3">NIES-35</strain>
    </source>
</reference>
<evidence type="ECO:0000313" key="2">
    <source>
        <dbReference type="EMBL" id="GBF88531.1"/>
    </source>
</evidence>
<organism evidence="2 3">
    <name type="scientific">Raphidocelis subcapitata</name>
    <dbReference type="NCBI Taxonomy" id="307507"/>
    <lineage>
        <taxon>Eukaryota</taxon>
        <taxon>Viridiplantae</taxon>
        <taxon>Chlorophyta</taxon>
        <taxon>core chlorophytes</taxon>
        <taxon>Chlorophyceae</taxon>
        <taxon>CS clade</taxon>
        <taxon>Sphaeropleales</taxon>
        <taxon>Selenastraceae</taxon>
        <taxon>Raphidocelis</taxon>
    </lineage>
</organism>
<feature type="compositionally biased region" description="Low complexity" evidence="1">
    <location>
        <begin position="7"/>
        <end position="19"/>
    </location>
</feature>
<name>A0A2V0NM42_9CHLO</name>
<feature type="region of interest" description="Disordered" evidence="1">
    <location>
        <begin position="391"/>
        <end position="412"/>
    </location>
</feature>
<sequence>MEDDGFGSPVAAGAVPASPQLLHTPANADTAAFTFSRHPSALDRGRAAAASDSPLVFQRTPSSPAGLRFESWMSSTDKYRGRALPRTPQSDVSSVLDADAVPPSPALSSARLMRRWLGATDSGNWTPGATPAAGSDAGARRDQATPGARTPATAPRGATPATDVPRSRPLRDLRADGSDSDGEEAATAVKLPPSARSPSLVGSPAPPPAAGPSSLRQAAAAAPVSPLEKVIDLMMGPPSPGLVLQPKPQRGPALGAAAAVAAVDGGAPTPEERVIDLMLRPAPAPAAPAAGAWREGAADSDSDGGGSGGGEEESSDDEIEVGELEALCAEAAAAGAGDAVPDLSPINEIIGLVLASTPSMSARGSARGGTLTRGGAAAAAAAAAVAAADAAAAATAKEDESGGAGPRVLFAD</sequence>
<evidence type="ECO:0000256" key="1">
    <source>
        <dbReference type="SAM" id="MobiDB-lite"/>
    </source>
</evidence>
<feature type="compositionally biased region" description="Basic and acidic residues" evidence="1">
    <location>
        <begin position="165"/>
        <end position="177"/>
    </location>
</feature>
<accession>A0A2V0NM42</accession>
<feature type="region of interest" description="Disordered" evidence="1">
    <location>
        <begin position="41"/>
        <end position="224"/>
    </location>
</feature>
<dbReference type="InParanoid" id="A0A2V0NM42"/>
<keyword evidence="3" id="KW-1185">Reference proteome</keyword>
<feature type="compositionally biased region" description="Acidic residues" evidence="1">
    <location>
        <begin position="310"/>
        <end position="321"/>
    </location>
</feature>
<feature type="region of interest" description="Disordered" evidence="1">
    <location>
        <begin position="1"/>
        <end position="23"/>
    </location>
</feature>
<dbReference type="EMBL" id="BDRX01000005">
    <property type="protein sequence ID" value="GBF88531.1"/>
    <property type="molecule type" value="Genomic_DNA"/>
</dbReference>
<dbReference type="OrthoDB" id="10663382at2759"/>
<evidence type="ECO:0000313" key="3">
    <source>
        <dbReference type="Proteomes" id="UP000247498"/>
    </source>
</evidence>
<feature type="compositionally biased region" description="Low complexity" evidence="1">
    <location>
        <begin position="144"/>
        <end position="162"/>
    </location>
</feature>
<gene>
    <name evidence="2" type="ORF">Rsub_01246</name>
</gene>
<feature type="region of interest" description="Disordered" evidence="1">
    <location>
        <begin position="285"/>
        <end position="321"/>
    </location>
</feature>
<protein>
    <submittedName>
        <fullName evidence="2">Uncharacterized protein</fullName>
    </submittedName>
</protein>
<dbReference type="AlphaFoldDB" id="A0A2V0NM42"/>
<proteinExistence type="predicted"/>
<dbReference type="Proteomes" id="UP000247498">
    <property type="component" value="Unassembled WGS sequence"/>
</dbReference>
<comment type="caution">
    <text evidence="2">The sequence shown here is derived from an EMBL/GenBank/DDBJ whole genome shotgun (WGS) entry which is preliminary data.</text>
</comment>